<evidence type="ECO:0000256" key="2">
    <source>
        <dbReference type="SAM" id="Phobius"/>
    </source>
</evidence>
<evidence type="ECO:0000313" key="3">
    <source>
        <dbReference type="EMBL" id="KAF7502658.1"/>
    </source>
</evidence>
<keyword evidence="2" id="KW-0472">Membrane</keyword>
<dbReference type="Proteomes" id="UP000606974">
    <property type="component" value="Unassembled WGS sequence"/>
</dbReference>
<protein>
    <submittedName>
        <fullName evidence="3">Uncharacterized protein</fullName>
    </submittedName>
</protein>
<dbReference type="OrthoDB" id="5388417at2759"/>
<evidence type="ECO:0000313" key="4">
    <source>
        <dbReference type="Proteomes" id="UP000606974"/>
    </source>
</evidence>
<gene>
    <name evidence="3" type="ORF">GJ744_005394</name>
</gene>
<organism evidence="3 4">
    <name type="scientific">Endocarpon pusillum</name>
    <dbReference type="NCBI Taxonomy" id="364733"/>
    <lineage>
        <taxon>Eukaryota</taxon>
        <taxon>Fungi</taxon>
        <taxon>Dikarya</taxon>
        <taxon>Ascomycota</taxon>
        <taxon>Pezizomycotina</taxon>
        <taxon>Eurotiomycetes</taxon>
        <taxon>Chaetothyriomycetidae</taxon>
        <taxon>Verrucariales</taxon>
        <taxon>Verrucariaceae</taxon>
        <taxon>Endocarpon</taxon>
    </lineage>
</organism>
<dbReference type="AlphaFoldDB" id="A0A8H7A5S2"/>
<proteinExistence type="predicted"/>
<keyword evidence="2" id="KW-0812">Transmembrane</keyword>
<keyword evidence="4" id="KW-1185">Reference proteome</keyword>
<name>A0A8H7A5S2_9EURO</name>
<keyword evidence="2" id="KW-1133">Transmembrane helix</keyword>
<comment type="caution">
    <text evidence="3">The sequence shown here is derived from an EMBL/GenBank/DDBJ whole genome shotgun (WGS) entry which is preliminary data.</text>
</comment>
<dbReference type="EMBL" id="JAACFV010000230">
    <property type="protein sequence ID" value="KAF7502658.1"/>
    <property type="molecule type" value="Genomic_DNA"/>
</dbReference>
<feature type="region of interest" description="Disordered" evidence="1">
    <location>
        <begin position="138"/>
        <end position="161"/>
    </location>
</feature>
<accession>A0A8H7A5S2</accession>
<sequence length="181" mass="20143">MESARRLLSRNDTTIADSTFAPSVSNLILALLTLIVFALGLVGILCVLRRRQVANAEVLPTHQRNSNHHRLTITATPYTGNTESAHVYDEKRNLIENSSSPPDSPVPEIRITFPDEEDHSGTKKNGRVVVVRIGDSGSVGMEPVAQDSLPPYQSKETERFQSLDLERMGGLREKVEPRRWS</sequence>
<reference evidence="3" key="1">
    <citation type="submission" date="2020-02" db="EMBL/GenBank/DDBJ databases">
        <authorList>
            <person name="Palmer J.M."/>
        </authorList>
    </citation>
    <scope>NUCLEOTIDE SEQUENCE</scope>
    <source>
        <strain evidence="3">EPUS1.4</strain>
        <tissue evidence="3">Thallus</tissue>
    </source>
</reference>
<feature type="transmembrane region" description="Helical" evidence="2">
    <location>
        <begin position="27"/>
        <end position="48"/>
    </location>
</feature>
<evidence type="ECO:0000256" key="1">
    <source>
        <dbReference type="SAM" id="MobiDB-lite"/>
    </source>
</evidence>